<keyword evidence="4 5" id="KW-0687">Ribonucleoprotein</keyword>
<dbReference type="Gene3D" id="2.40.240.10">
    <property type="entry name" value="Ribosomal Protein L25, Chain P"/>
    <property type="match status" value="1"/>
</dbReference>
<dbReference type="PANTHER" id="PTHR33284:SF1">
    <property type="entry name" value="RIBOSOMAL PROTEIN L25_GLN-TRNA SYNTHETASE, ANTI-CODON-BINDING DOMAIN-CONTAINING PROTEIN"/>
    <property type="match status" value="1"/>
</dbReference>
<dbReference type="RefSeq" id="WP_113744344.1">
    <property type="nucleotide sequence ID" value="NZ_UAPV01000001.1"/>
</dbReference>
<reference evidence="7 8" key="1">
    <citation type="submission" date="2018-06" db="EMBL/GenBank/DDBJ databases">
        <authorList>
            <consortium name="Pathogen Informatics"/>
            <person name="Doyle S."/>
        </authorList>
    </citation>
    <scope>NUCLEOTIDE SEQUENCE [LARGE SCALE GENOMIC DNA]</scope>
    <source>
        <strain evidence="7 8">NCTC13093</strain>
    </source>
</reference>
<keyword evidence="8" id="KW-1185">Reference proteome</keyword>
<feature type="domain" description="Large ribosomal subunit protein bL25 L25" evidence="6">
    <location>
        <begin position="5"/>
        <end position="92"/>
    </location>
</feature>
<organism evidence="7 8">
    <name type="scientific">Anaerobiospirillum thomasii</name>
    <dbReference type="NCBI Taxonomy" id="179995"/>
    <lineage>
        <taxon>Bacteria</taxon>
        <taxon>Pseudomonadati</taxon>
        <taxon>Pseudomonadota</taxon>
        <taxon>Gammaproteobacteria</taxon>
        <taxon>Aeromonadales</taxon>
        <taxon>Succinivibrionaceae</taxon>
        <taxon>Anaerobiospirillum</taxon>
    </lineage>
</organism>
<dbReference type="NCBIfam" id="NF004612">
    <property type="entry name" value="PRK05943.1"/>
    <property type="match status" value="1"/>
</dbReference>
<dbReference type="GO" id="GO:0022625">
    <property type="term" value="C:cytosolic large ribosomal subunit"/>
    <property type="evidence" value="ECO:0007669"/>
    <property type="project" value="TreeGrafter"/>
</dbReference>
<gene>
    <name evidence="5 7" type="primary">rplY</name>
    <name evidence="7" type="ORF">NCTC13093_01658</name>
</gene>
<accession>A0A2X0V7B7</accession>
<dbReference type="FunFam" id="2.40.240.10:FF:000002">
    <property type="entry name" value="50S ribosomal protein L25"/>
    <property type="match status" value="1"/>
</dbReference>
<evidence type="ECO:0000256" key="4">
    <source>
        <dbReference type="ARBA" id="ARBA00023274"/>
    </source>
</evidence>
<keyword evidence="1 5" id="KW-0699">rRNA-binding</keyword>
<evidence type="ECO:0000256" key="1">
    <source>
        <dbReference type="ARBA" id="ARBA00022730"/>
    </source>
</evidence>
<comment type="subunit">
    <text evidence="5">Part of the 50S ribosomal subunit; part of the 5S rRNA/L5/L18/L25 subcomplex. Contacts the 5S rRNA. Binds to the 5S rRNA independently of L5 and L18.</text>
</comment>
<dbReference type="InterPro" id="IPR011035">
    <property type="entry name" value="Ribosomal_bL25/Gln-tRNA_synth"/>
</dbReference>
<comment type="function">
    <text evidence="5">This is one of the proteins that binds to the 5S RNA in the ribosome where it forms part of the central protuberance.</text>
</comment>
<evidence type="ECO:0000256" key="5">
    <source>
        <dbReference type="HAMAP-Rule" id="MF_01336"/>
    </source>
</evidence>
<dbReference type="HAMAP" id="MF_01336">
    <property type="entry name" value="Ribosomal_bL25"/>
    <property type="match status" value="1"/>
</dbReference>
<dbReference type="SUPFAM" id="SSF50715">
    <property type="entry name" value="Ribosomal protein L25-like"/>
    <property type="match status" value="1"/>
</dbReference>
<dbReference type="InterPro" id="IPR020056">
    <property type="entry name" value="Rbsml_bL25/Gln-tRNA_synth_N"/>
</dbReference>
<keyword evidence="3 5" id="KW-0689">Ribosomal protein</keyword>
<dbReference type="GO" id="GO:0008097">
    <property type="term" value="F:5S rRNA binding"/>
    <property type="evidence" value="ECO:0007669"/>
    <property type="project" value="InterPro"/>
</dbReference>
<dbReference type="InterPro" id="IPR020930">
    <property type="entry name" value="Ribosomal_uL5_bac-type"/>
</dbReference>
<protein>
    <recommendedName>
        <fullName evidence="5">Large ribosomal subunit protein bL25</fullName>
    </recommendedName>
</protein>
<dbReference type="AlphaFoldDB" id="A0A2X0V7B7"/>
<dbReference type="GO" id="GO:0003735">
    <property type="term" value="F:structural constituent of ribosome"/>
    <property type="evidence" value="ECO:0007669"/>
    <property type="project" value="InterPro"/>
</dbReference>
<name>A0A2X0V7B7_9GAMM</name>
<keyword evidence="2 5" id="KW-0694">RNA-binding</keyword>
<evidence type="ECO:0000313" key="8">
    <source>
        <dbReference type="Proteomes" id="UP000250086"/>
    </source>
</evidence>
<evidence type="ECO:0000256" key="2">
    <source>
        <dbReference type="ARBA" id="ARBA00022884"/>
    </source>
</evidence>
<sequence>MAITLDAQARTDLGRGASRRLRRSAQIPAIIIGAGVDTLSITLDEKKLILASIKDEFYSEVSTINLDGQAIAVKPVAMQRHPVSSRIIHVDFMRV</sequence>
<dbReference type="InterPro" id="IPR020055">
    <property type="entry name" value="Ribosomal_bL25_short"/>
</dbReference>
<comment type="similarity">
    <text evidence="5">Belongs to the bacterial ribosomal protein bL25 family.</text>
</comment>
<evidence type="ECO:0000256" key="3">
    <source>
        <dbReference type="ARBA" id="ARBA00022980"/>
    </source>
</evidence>
<dbReference type="GO" id="GO:0006412">
    <property type="term" value="P:translation"/>
    <property type="evidence" value="ECO:0007669"/>
    <property type="project" value="UniProtKB-UniRule"/>
</dbReference>
<dbReference type="CDD" id="cd00495">
    <property type="entry name" value="Ribosomal_L25_TL5_CTC"/>
    <property type="match status" value="1"/>
</dbReference>
<evidence type="ECO:0000313" key="7">
    <source>
        <dbReference type="EMBL" id="SPT70249.1"/>
    </source>
</evidence>
<dbReference type="InterPro" id="IPR029751">
    <property type="entry name" value="Ribosomal_L25_dom"/>
</dbReference>
<dbReference type="EMBL" id="UAPV01000001">
    <property type="protein sequence ID" value="SPT70249.1"/>
    <property type="molecule type" value="Genomic_DNA"/>
</dbReference>
<evidence type="ECO:0000259" key="6">
    <source>
        <dbReference type="Pfam" id="PF01386"/>
    </source>
</evidence>
<dbReference type="Proteomes" id="UP000250086">
    <property type="component" value="Unassembled WGS sequence"/>
</dbReference>
<dbReference type="Pfam" id="PF01386">
    <property type="entry name" value="Ribosomal_L25p"/>
    <property type="match status" value="1"/>
</dbReference>
<dbReference type="PANTHER" id="PTHR33284">
    <property type="entry name" value="RIBOSOMAL PROTEIN L25/GLN-TRNA SYNTHETASE, ANTI-CODON-BINDING DOMAIN-CONTAINING PROTEIN"/>
    <property type="match status" value="1"/>
</dbReference>
<proteinExistence type="inferred from homology"/>